<gene>
    <name evidence="1" type="ORF">COB20_14545</name>
</gene>
<comment type="caution">
    <text evidence="1">The sequence shown here is derived from an EMBL/GenBank/DDBJ whole genome shotgun (WGS) entry which is preliminary data.</text>
</comment>
<organism evidence="1 2">
    <name type="scientific">SAR86 cluster bacterium</name>
    <dbReference type="NCBI Taxonomy" id="2030880"/>
    <lineage>
        <taxon>Bacteria</taxon>
        <taxon>Pseudomonadati</taxon>
        <taxon>Pseudomonadota</taxon>
        <taxon>Gammaproteobacteria</taxon>
        <taxon>SAR86 cluster</taxon>
    </lineage>
</organism>
<sequence length="60" mass="6763">MPKTDCQSVFGRQVCEFIEDRFILAMVRLNSGAQKGVEQDALEALASSLAERERFVNELD</sequence>
<accession>A0A2A4WWP2</accession>
<dbReference type="AlphaFoldDB" id="A0A2A4WWP2"/>
<name>A0A2A4WWP2_9GAMM</name>
<dbReference type="EMBL" id="NVUL01000094">
    <property type="protein sequence ID" value="PCI74753.1"/>
    <property type="molecule type" value="Genomic_DNA"/>
</dbReference>
<reference evidence="2" key="1">
    <citation type="submission" date="2017-08" db="EMBL/GenBank/DDBJ databases">
        <title>A dynamic microbial community with high functional redundancy inhabits the cold, oxic subseafloor aquifer.</title>
        <authorList>
            <person name="Tully B.J."/>
            <person name="Wheat C.G."/>
            <person name="Glazer B.T."/>
            <person name="Huber J.A."/>
        </authorList>
    </citation>
    <scope>NUCLEOTIDE SEQUENCE [LARGE SCALE GENOMIC DNA]</scope>
</reference>
<protein>
    <submittedName>
        <fullName evidence="1">Uncharacterized protein</fullName>
    </submittedName>
</protein>
<evidence type="ECO:0000313" key="2">
    <source>
        <dbReference type="Proteomes" id="UP000218767"/>
    </source>
</evidence>
<proteinExistence type="predicted"/>
<evidence type="ECO:0000313" key="1">
    <source>
        <dbReference type="EMBL" id="PCI74753.1"/>
    </source>
</evidence>
<dbReference type="Proteomes" id="UP000218767">
    <property type="component" value="Unassembled WGS sequence"/>
</dbReference>